<feature type="region of interest" description="Disordered" evidence="1">
    <location>
        <begin position="257"/>
        <end position="287"/>
    </location>
</feature>
<evidence type="ECO:0000256" key="1">
    <source>
        <dbReference type="SAM" id="MobiDB-lite"/>
    </source>
</evidence>
<protein>
    <recommendedName>
        <fullName evidence="2">C2H2-type domain-containing protein</fullName>
    </recommendedName>
</protein>
<feature type="compositionally biased region" description="Polar residues" evidence="1">
    <location>
        <begin position="257"/>
        <end position="270"/>
    </location>
</feature>
<gene>
    <name evidence="3" type="ORF">DDE83_008580</name>
</gene>
<feature type="region of interest" description="Disordered" evidence="1">
    <location>
        <begin position="346"/>
        <end position="367"/>
    </location>
</feature>
<reference evidence="4" key="1">
    <citation type="submission" date="2018-05" db="EMBL/GenBank/DDBJ databases">
        <title>Draft genome sequence of Stemphylium lycopersici strain CIDEFI 213.</title>
        <authorList>
            <person name="Medina R."/>
            <person name="Franco M.E.E."/>
            <person name="Lucentini C.G."/>
            <person name="Saparrat M.C.N."/>
            <person name="Balatti P.A."/>
        </authorList>
    </citation>
    <scope>NUCLEOTIDE SEQUENCE [LARGE SCALE GENOMIC DNA]</scope>
    <source>
        <strain evidence="4">CIDEFI 213</strain>
    </source>
</reference>
<feature type="domain" description="C2H2-type" evidence="2">
    <location>
        <begin position="333"/>
        <end position="354"/>
    </location>
</feature>
<evidence type="ECO:0000313" key="3">
    <source>
        <dbReference type="EMBL" id="RAR02390.1"/>
    </source>
</evidence>
<dbReference type="AlphaFoldDB" id="A0A364MSY9"/>
<feature type="compositionally biased region" description="Polar residues" evidence="1">
    <location>
        <begin position="76"/>
        <end position="95"/>
    </location>
</feature>
<sequence>MMQPSITVTLHRLTRIGPKIPAFIMSTSSQMTVALQSCRRATFQQKWKAPQNKLRISTMALSPCPIERVPSLVIGGQSQKSSPISPETPNTNASYGFQLQSNKNLVSGVAQSPDDTPLSHNSWAEATGTYMEGYTSQPILASGLGRCFSGPSASIVRGSETDSGVQYKGHWHEVAETRYRDAGMHTTSNGGTPFALESSLATPIALFPNTGSVRLGQREYHELWGWQYGPSCDPRADSSKAANFPTMEASLFKISHQTNQTAERQQSSNYAEFDDEPSPETNLDPGVDEGAEYAGVLCNQCKTVFRGKYSKGNLRRHVSNVHATLASALGLRCRFCKNTYKRRDATRKHEWKKHRSLDAKPKKRTKS</sequence>
<dbReference type="EMBL" id="QGDH01000216">
    <property type="protein sequence ID" value="RAR02390.1"/>
    <property type="molecule type" value="Genomic_DNA"/>
</dbReference>
<dbReference type="PROSITE" id="PS00028">
    <property type="entry name" value="ZINC_FINGER_C2H2_1"/>
    <property type="match status" value="1"/>
</dbReference>
<keyword evidence="4" id="KW-1185">Reference proteome</keyword>
<proteinExistence type="predicted"/>
<name>A0A364MSY9_STELY</name>
<organism evidence="3 4">
    <name type="scientific">Stemphylium lycopersici</name>
    <name type="common">Tomato gray leaf spot disease fungus</name>
    <name type="synonym">Thyrospora lycopersici</name>
    <dbReference type="NCBI Taxonomy" id="183478"/>
    <lineage>
        <taxon>Eukaryota</taxon>
        <taxon>Fungi</taxon>
        <taxon>Dikarya</taxon>
        <taxon>Ascomycota</taxon>
        <taxon>Pezizomycotina</taxon>
        <taxon>Dothideomycetes</taxon>
        <taxon>Pleosporomycetidae</taxon>
        <taxon>Pleosporales</taxon>
        <taxon>Pleosporineae</taxon>
        <taxon>Pleosporaceae</taxon>
        <taxon>Stemphylium</taxon>
    </lineage>
</organism>
<dbReference type="Gene3D" id="3.30.160.60">
    <property type="entry name" value="Classic Zinc Finger"/>
    <property type="match status" value="1"/>
</dbReference>
<evidence type="ECO:0000259" key="2">
    <source>
        <dbReference type="PROSITE" id="PS00028"/>
    </source>
</evidence>
<evidence type="ECO:0000313" key="4">
    <source>
        <dbReference type="Proteomes" id="UP000249619"/>
    </source>
</evidence>
<dbReference type="InterPro" id="IPR013087">
    <property type="entry name" value="Znf_C2H2_type"/>
</dbReference>
<accession>A0A364MSY9</accession>
<dbReference type="Proteomes" id="UP000249619">
    <property type="component" value="Unassembled WGS sequence"/>
</dbReference>
<comment type="caution">
    <text evidence="3">The sequence shown here is derived from an EMBL/GenBank/DDBJ whole genome shotgun (WGS) entry which is preliminary data.</text>
</comment>
<feature type="region of interest" description="Disordered" evidence="1">
    <location>
        <begin position="75"/>
        <end position="95"/>
    </location>
</feature>